<keyword evidence="2" id="KW-0808">Transferase</keyword>
<feature type="compositionally biased region" description="Polar residues" evidence="6">
    <location>
        <begin position="980"/>
        <end position="995"/>
    </location>
</feature>
<dbReference type="SMART" id="SM00220">
    <property type="entry name" value="S_TKc"/>
    <property type="match status" value="1"/>
</dbReference>
<dbReference type="InterPro" id="IPR000719">
    <property type="entry name" value="Prot_kinase_dom"/>
</dbReference>
<feature type="region of interest" description="Disordered" evidence="6">
    <location>
        <begin position="682"/>
        <end position="732"/>
    </location>
</feature>
<protein>
    <recommendedName>
        <fullName evidence="7">Protein kinase domain-containing protein</fullName>
    </recommendedName>
</protein>
<feature type="region of interest" description="Disordered" evidence="6">
    <location>
        <begin position="980"/>
        <end position="1065"/>
    </location>
</feature>
<feature type="compositionally biased region" description="Basic and acidic residues" evidence="6">
    <location>
        <begin position="1041"/>
        <end position="1060"/>
    </location>
</feature>
<feature type="compositionally biased region" description="Basic and acidic residues" evidence="6">
    <location>
        <begin position="620"/>
        <end position="637"/>
    </location>
</feature>
<feature type="compositionally biased region" description="Polar residues" evidence="6">
    <location>
        <begin position="1118"/>
        <end position="1127"/>
    </location>
</feature>
<keyword evidence="4" id="KW-0418">Kinase</keyword>
<evidence type="ECO:0000256" key="5">
    <source>
        <dbReference type="ARBA" id="ARBA00022840"/>
    </source>
</evidence>
<dbReference type="PANTHER" id="PTHR24058:SF130">
    <property type="entry name" value="SERINE_THREONINE PROTEIN KINASES-RELATED"/>
    <property type="match status" value="1"/>
</dbReference>
<dbReference type="GO" id="GO:0005524">
    <property type="term" value="F:ATP binding"/>
    <property type="evidence" value="ECO:0007669"/>
    <property type="project" value="UniProtKB-KW"/>
</dbReference>
<dbReference type="InterPro" id="IPR008271">
    <property type="entry name" value="Ser/Thr_kinase_AS"/>
</dbReference>
<feature type="region of interest" description="Disordered" evidence="6">
    <location>
        <begin position="411"/>
        <end position="468"/>
    </location>
</feature>
<feature type="compositionally biased region" description="Low complexity" evidence="6">
    <location>
        <begin position="456"/>
        <end position="468"/>
    </location>
</feature>
<dbReference type="SUPFAM" id="SSF56112">
    <property type="entry name" value="Protein kinase-like (PK-like)"/>
    <property type="match status" value="1"/>
</dbReference>
<evidence type="ECO:0000313" key="8">
    <source>
        <dbReference type="EnsemblMetazoa" id="XP_038077357.1"/>
    </source>
</evidence>
<dbReference type="Gene3D" id="1.10.510.10">
    <property type="entry name" value="Transferase(Phosphotransferase) domain 1"/>
    <property type="match status" value="1"/>
</dbReference>
<evidence type="ECO:0000256" key="6">
    <source>
        <dbReference type="SAM" id="MobiDB-lite"/>
    </source>
</evidence>
<feature type="compositionally biased region" description="Polar residues" evidence="6">
    <location>
        <begin position="853"/>
        <end position="863"/>
    </location>
</feature>
<dbReference type="GeneID" id="119745208"/>
<keyword evidence="3" id="KW-0547">Nucleotide-binding</keyword>
<sequence>MAHFNGESIVKALAQKLQLVRKVALRLLQVLGFLRQENVIHADLKPENILCRTEDLSSGVKVIDFGNAIHCVYDELSLYYDDFELQTLLYRAPEVVYGLPFGPEIDMWSVGCILAELYLGEPLFFAVTKEELLQKMVAVLGPLPVQIFQRGKFFSEFECFIGKSHTQLETQGKLFRRLGELRDYNFGSFILSILQYNPSERISISDAFLHPFLAPEVAGRFLVPPSSNAGTSMYNRINIPASIYSLSPVISSEISADHLNSVDLLRHGTASIQPEPVQAKRPRRAVAEVAPFTPKQDIDVSDSRSVREPVNDAVPINAQQTVCDITLKEEAQSLNTDFMGMHNIATVAHSTASSIPETILSYQASTKSVKEINQAQYSVSTAQQELKECTVKLELLEHLRHSACYNAAKNESADCNRTEDTNETGSSCVTNDRPLPNKTNSNMELEVTSKETLRESPSLSSLSNPASTSKEICIGHVASHIGKTIEAKYQQHEELPQSPAMTRYKHLEKMKMDTVRGDLEKSFERTEDSGKWYRKSFTEKPPKSNKTESPVKNTTHQKTPRNSKRILSSNPSHPQDEVSDGLILLTPLSSLQTPESSKQQVKKDLDESTPKGKPRLSRRRLQDESPHESTTPNREKLMTCIEAKKTSPDNKVSLLKKSKQLSETKLLPESVLNVSDKLKDLQSTATRGEEQSSFANTTDNQMKSVSQTSRSRRKLDRTNKSPRCVEITPSSKDEPNLCTELIGITSATDRKTTHSSATKTLRLTSPSSSAALTPRSAVRKSKTQAKERIKAKRSLAEPIRWWELNPRTKRKGGGQEVVENKTTVSEVMPQREVETGNDDRKDVSQIKDEKESPSVSQPTNIPSSYKKPGNYTSQTLIGKLADSEKKSLAEDVFKFESSPHSSRSVPLASSSQSKKLSQSVMNVGLKSRRTKQDFGKQGLTKLQKHPHDDEKNVSEAKALQKPRMLNRRKSGFMRNMIKSQANLRSNRQEVSSKPTVKSKRDLVSRMQTSSSERRFGLTQGAHEISVVDSPRSGRKRKRKLEHSLDSSEEGMDTRNIQKESPDEEISVGIMPSSQIDSCIELRNIRVKGEVTASCLQEESYQQISLSPGKESEMDATSPACSPSLRSNSDNDDEVLLL</sequence>
<keyword evidence="1" id="KW-0723">Serine/threonine-protein kinase</keyword>
<feature type="region of interest" description="Disordered" evidence="6">
    <location>
        <begin position="806"/>
        <end position="872"/>
    </location>
</feature>
<dbReference type="GO" id="GO:0004674">
    <property type="term" value="F:protein serine/threonine kinase activity"/>
    <property type="evidence" value="ECO:0007669"/>
    <property type="project" value="UniProtKB-KW"/>
</dbReference>
<feature type="region of interest" description="Disordered" evidence="6">
    <location>
        <begin position="590"/>
        <end position="637"/>
    </location>
</feature>
<feature type="region of interest" description="Disordered" evidence="6">
    <location>
        <begin position="521"/>
        <end position="578"/>
    </location>
</feature>
<evidence type="ECO:0000256" key="4">
    <source>
        <dbReference type="ARBA" id="ARBA00022777"/>
    </source>
</evidence>
<feature type="compositionally biased region" description="Polar residues" evidence="6">
    <location>
        <begin position="682"/>
        <end position="709"/>
    </location>
</feature>
<feature type="compositionally biased region" description="Polar residues" evidence="6">
    <location>
        <begin position="590"/>
        <end position="599"/>
    </location>
</feature>
<keyword evidence="9" id="KW-1185">Reference proteome</keyword>
<feature type="compositionally biased region" description="Basic residues" evidence="6">
    <location>
        <begin position="777"/>
        <end position="792"/>
    </location>
</feature>
<evidence type="ECO:0000259" key="7">
    <source>
        <dbReference type="PROSITE" id="PS50011"/>
    </source>
</evidence>
<dbReference type="OMA" id="SKEICIG"/>
<feature type="compositionally biased region" description="Low complexity" evidence="6">
    <location>
        <begin position="909"/>
        <end position="919"/>
    </location>
</feature>
<dbReference type="Proteomes" id="UP000887568">
    <property type="component" value="Unplaced"/>
</dbReference>
<feature type="region of interest" description="Disordered" evidence="6">
    <location>
        <begin position="749"/>
        <end position="792"/>
    </location>
</feature>
<dbReference type="OrthoDB" id="10071785at2759"/>
<organism evidence="8 9">
    <name type="scientific">Patiria miniata</name>
    <name type="common">Bat star</name>
    <name type="synonym">Asterina miniata</name>
    <dbReference type="NCBI Taxonomy" id="46514"/>
    <lineage>
        <taxon>Eukaryota</taxon>
        <taxon>Metazoa</taxon>
        <taxon>Echinodermata</taxon>
        <taxon>Eleutherozoa</taxon>
        <taxon>Asterozoa</taxon>
        <taxon>Asteroidea</taxon>
        <taxon>Valvatacea</taxon>
        <taxon>Valvatida</taxon>
        <taxon>Asterinidae</taxon>
        <taxon>Patiria</taxon>
    </lineage>
</organism>
<feature type="compositionally biased region" description="Basic and acidic residues" evidence="6">
    <location>
        <begin position="945"/>
        <end position="954"/>
    </location>
</feature>
<feature type="region of interest" description="Disordered" evidence="6">
    <location>
        <begin position="895"/>
        <end position="955"/>
    </location>
</feature>
<reference evidence="8" key="1">
    <citation type="submission" date="2022-11" db="UniProtKB">
        <authorList>
            <consortium name="EnsemblMetazoa"/>
        </authorList>
    </citation>
    <scope>IDENTIFICATION</scope>
</reference>
<evidence type="ECO:0000256" key="3">
    <source>
        <dbReference type="ARBA" id="ARBA00022741"/>
    </source>
</evidence>
<feature type="compositionally biased region" description="Basic and acidic residues" evidence="6">
    <location>
        <begin position="521"/>
        <end position="546"/>
    </location>
</feature>
<feature type="compositionally biased region" description="Basic and acidic residues" evidence="6">
    <location>
        <begin position="601"/>
        <end position="610"/>
    </location>
</feature>
<feature type="compositionally biased region" description="Polar residues" evidence="6">
    <location>
        <begin position="754"/>
        <end position="771"/>
    </location>
</feature>
<name>A0A914BPE0_PATMI</name>
<feature type="compositionally biased region" description="Polar residues" evidence="6">
    <location>
        <begin position="898"/>
        <end position="908"/>
    </location>
</feature>
<dbReference type="PROSITE" id="PS00108">
    <property type="entry name" value="PROTEIN_KINASE_ST"/>
    <property type="match status" value="1"/>
</dbReference>
<evidence type="ECO:0000313" key="9">
    <source>
        <dbReference type="Proteomes" id="UP000887568"/>
    </source>
</evidence>
<dbReference type="PANTHER" id="PTHR24058">
    <property type="entry name" value="DUAL SPECIFICITY PROTEIN KINASE"/>
    <property type="match status" value="1"/>
</dbReference>
<proteinExistence type="predicted"/>
<dbReference type="PROSITE" id="PS50011">
    <property type="entry name" value="PROTEIN_KINASE_DOM"/>
    <property type="match status" value="1"/>
</dbReference>
<dbReference type="InterPro" id="IPR011009">
    <property type="entry name" value="Kinase-like_dom_sf"/>
</dbReference>
<keyword evidence="5" id="KW-0067">ATP-binding</keyword>
<feature type="domain" description="Protein kinase" evidence="7">
    <location>
        <begin position="1"/>
        <end position="213"/>
    </location>
</feature>
<feature type="compositionally biased region" description="Basic and acidic residues" evidence="6">
    <location>
        <begin position="829"/>
        <end position="852"/>
    </location>
</feature>
<dbReference type="InterPro" id="IPR050494">
    <property type="entry name" value="Ser_Thr_dual-spec_kinase"/>
</dbReference>
<feature type="region of interest" description="Disordered" evidence="6">
    <location>
        <begin position="1103"/>
        <end position="1137"/>
    </location>
</feature>
<accession>A0A914BPE0</accession>
<dbReference type="RefSeq" id="XP_038077357.1">
    <property type="nucleotide sequence ID" value="XM_038221429.1"/>
</dbReference>
<feature type="compositionally biased region" description="Polar residues" evidence="6">
    <location>
        <begin position="547"/>
        <end position="557"/>
    </location>
</feature>
<dbReference type="Pfam" id="PF00069">
    <property type="entry name" value="Pkinase"/>
    <property type="match status" value="1"/>
</dbReference>
<feature type="compositionally biased region" description="Basic and acidic residues" evidence="6">
    <location>
        <begin position="411"/>
        <end position="420"/>
    </location>
</feature>
<evidence type="ECO:0000256" key="1">
    <source>
        <dbReference type="ARBA" id="ARBA00022527"/>
    </source>
</evidence>
<dbReference type="AlphaFoldDB" id="A0A914BPE0"/>
<evidence type="ECO:0000256" key="2">
    <source>
        <dbReference type="ARBA" id="ARBA00022679"/>
    </source>
</evidence>
<dbReference type="EnsemblMetazoa" id="XM_038221429.1">
    <property type="protein sequence ID" value="XP_038077357.1"/>
    <property type="gene ID" value="LOC119745208"/>
</dbReference>